<dbReference type="InterPro" id="IPR013320">
    <property type="entry name" value="ConA-like_dom_sf"/>
</dbReference>
<sequence length="256" mass="29222">MSNFNVTVQTISIIIVLFFVPAMARWNSSHASSTQYVINWSGYKWYIVHAQSSVPGSNHWNASNVFVDARGRLHLKITRSVTIGEWDCAELFSDSTFFYGTYRWKVQGRLDLLDPNVVLGLFSYSGPSGSNEIDIEVSKWGQPVHHPKHIYYTVYPGNGTAKQRVSLGASLSLNGAYTTHWFTWTPPKVVFGSQHGFQNTPNKLKFLSYETPSNFTEEMPKIANRLHMNLWLYESVPPANRKEVEVIIHEFTYTPH</sequence>
<gene>
    <name evidence="2" type="ORF">MBJ925_LOCUS20157</name>
</gene>
<keyword evidence="1" id="KW-1133">Transmembrane helix</keyword>
<keyword evidence="1" id="KW-0472">Membrane</keyword>
<protein>
    <recommendedName>
        <fullName evidence="4">GH16 domain-containing protein</fullName>
    </recommendedName>
</protein>
<feature type="transmembrane region" description="Helical" evidence="1">
    <location>
        <begin position="6"/>
        <end position="24"/>
    </location>
</feature>
<dbReference type="EMBL" id="CAJNRE010010354">
    <property type="protein sequence ID" value="CAF2089982.1"/>
    <property type="molecule type" value="Genomic_DNA"/>
</dbReference>
<accession>A0A816T270</accession>
<evidence type="ECO:0000313" key="3">
    <source>
        <dbReference type="Proteomes" id="UP000663824"/>
    </source>
</evidence>
<organism evidence="2 3">
    <name type="scientific">Rotaria magnacalcarata</name>
    <dbReference type="NCBI Taxonomy" id="392030"/>
    <lineage>
        <taxon>Eukaryota</taxon>
        <taxon>Metazoa</taxon>
        <taxon>Spiralia</taxon>
        <taxon>Gnathifera</taxon>
        <taxon>Rotifera</taxon>
        <taxon>Eurotatoria</taxon>
        <taxon>Bdelloidea</taxon>
        <taxon>Philodinida</taxon>
        <taxon>Philodinidae</taxon>
        <taxon>Rotaria</taxon>
    </lineage>
</organism>
<dbReference type="SUPFAM" id="SSF49899">
    <property type="entry name" value="Concanavalin A-like lectins/glucanases"/>
    <property type="match status" value="1"/>
</dbReference>
<name>A0A816T270_9BILA</name>
<dbReference type="Gene3D" id="2.60.120.200">
    <property type="match status" value="1"/>
</dbReference>
<evidence type="ECO:0000256" key="1">
    <source>
        <dbReference type="SAM" id="Phobius"/>
    </source>
</evidence>
<evidence type="ECO:0000313" key="2">
    <source>
        <dbReference type="EMBL" id="CAF2089982.1"/>
    </source>
</evidence>
<evidence type="ECO:0008006" key="4">
    <source>
        <dbReference type="Google" id="ProtNLM"/>
    </source>
</evidence>
<dbReference type="CDD" id="cd00413">
    <property type="entry name" value="Glyco_hydrolase_16"/>
    <property type="match status" value="1"/>
</dbReference>
<comment type="caution">
    <text evidence="2">The sequence shown here is derived from an EMBL/GenBank/DDBJ whole genome shotgun (WGS) entry which is preliminary data.</text>
</comment>
<dbReference type="Proteomes" id="UP000663824">
    <property type="component" value="Unassembled WGS sequence"/>
</dbReference>
<reference evidence="2" key="1">
    <citation type="submission" date="2021-02" db="EMBL/GenBank/DDBJ databases">
        <authorList>
            <person name="Nowell W R."/>
        </authorList>
    </citation>
    <scope>NUCLEOTIDE SEQUENCE</scope>
</reference>
<proteinExistence type="predicted"/>
<dbReference type="AlphaFoldDB" id="A0A816T270"/>
<keyword evidence="1" id="KW-0812">Transmembrane</keyword>